<dbReference type="RefSeq" id="WP_188654971.1">
    <property type="nucleotide sequence ID" value="NZ_BMNR01000011.1"/>
</dbReference>
<evidence type="ECO:0000259" key="3">
    <source>
        <dbReference type="Pfam" id="PF16561"/>
    </source>
</evidence>
<evidence type="ECO:0000313" key="4">
    <source>
        <dbReference type="EMBL" id="GGK34713.1"/>
    </source>
</evidence>
<feature type="domain" description="AMP-activated protein kinase glycogen-binding" evidence="3">
    <location>
        <begin position="250"/>
        <end position="322"/>
    </location>
</feature>
<gene>
    <name evidence="4" type="ORF">GCM10007962_31550</name>
</gene>
<dbReference type="InterPro" id="IPR032640">
    <property type="entry name" value="AMPK1_CBM"/>
</dbReference>
<comment type="caution">
    <text evidence="4">The sequence shown here is derived from an EMBL/GenBank/DDBJ whole genome shotgun (WGS) entry which is preliminary data.</text>
</comment>
<dbReference type="InterPro" id="IPR013783">
    <property type="entry name" value="Ig-like_fold"/>
</dbReference>
<dbReference type="InterPro" id="IPR014756">
    <property type="entry name" value="Ig_E-set"/>
</dbReference>
<evidence type="ECO:0000256" key="2">
    <source>
        <dbReference type="SAM" id="SignalP"/>
    </source>
</evidence>
<dbReference type="AlphaFoldDB" id="A0A8J3BVD8"/>
<accession>A0A8J3BVD8</accession>
<reference evidence="4" key="1">
    <citation type="journal article" date="2014" name="Int. J. Syst. Evol. Microbiol.">
        <title>Complete genome sequence of Corynebacterium casei LMG S-19264T (=DSM 44701T), isolated from a smear-ripened cheese.</title>
        <authorList>
            <consortium name="US DOE Joint Genome Institute (JGI-PGF)"/>
            <person name="Walter F."/>
            <person name="Albersmeier A."/>
            <person name="Kalinowski J."/>
            <person name="Ruckert C."/>
        </authorList>
    </citation>
    <scope>NUCLEOTIDE SEQUENCE</scope>
    <source>
        <strain evidence="4">JCM 12862</strain>
    </source>
</reference>
<evidence type="ECO:0000313" key="5">
    <source>
        <dbReference type="Proteomes" id="UP000612329"/>
    </source>
</evidence>
<dbReference type="PANTHER" id="PTHR10343:SF84">
    <property type="entry name" value="5'-AMP-ACTIVATED PROTEIN KINASE SUBUNIT BETA-1"/>
    <property type="match status" value="1"/>
</dbReference>
<evidence type="ECO:0000256" key="1">
    <source>
        <dbReference type="ARBA" id="ARBA00010926"/>
    </source>
</evidence>
<dbReference type="SUPFAM" id="SSF81296">
    <property type="entry name" value="E set domains"/>
    <property type="match status" value="3"/>
</dbReference>
<dbReference type="Gene3D" id="2.60.40.10">
    <property type="entry name" value="Immunoglobulins"/>
    <property type="match status" value="3"/>
</dbReference>
<feature type="signal peptide" evidence="2">
    <location>
        <begin position="1"/>
        <end position="22"/>
    </location>
</feature>
<dbReference type="EMBL" id="BMNR01000011">
    <property type="protein sequence ID" value="GGK34713.1"/>
    <property type="molecule type" value="Genomic_DNA"/>
</dbReference>
<proteinExistence type="inferred from homology"/>
<dbReference type="PANTHER" id="PTHR10343">
    <property type="entry name" value="5'-AMP-ACTIVATED PROTEIN KINASE , BETA SUBUNIT"/>
    <property type="match status" value="1"/>
</dbReference>
<dbReference type="Proteomes" id="UP000612329">
    <property type="component" value="Unassembled WGS sequence"/>
</dbReference>
<dbReference type="Pfam" id="PF16561">
    <property type="entry name" value="AMPK1_CBM"/>
    <property type="match status" value="2"/>
</dbReference>
<reference evidence="4" key="2">
    <citation type="submission" date="2020-09" db="EMBL/GenBank/DDBJ databases">
        <authorList>
            <person name="Sun Q."/>
            <person name="Ohkuma M."/>
        </authorList>
    </citation>
    <scope>NUCLEOTIDE SEQUENCE</scope>
    <source>
        <strain evidence="4">JCM 12862</strain>
    </source>
</reference>
<name>A0A8J3BVD8_9FLAO</name>
<feature type="chain" id="PRO_5035260794" description="AMP-activated protein kinase glycogen-binding domain-containing protein" evidence="2">
    <location>
        <begin position="23"/>
        <end position="322"/>
    </location>
</feature>
<feature type="domain" description="AMP-activated protein kinase glycogen-binding" evidence="3">
    <location>
        <begin position="164"/>
        <end position="239"/>
    </location>
</feature>
<organism evidence="4 5">
    <name type="scientific">Yeosuana aromativorans</name>
    <dbReference type="NCBI Taxonomy" id="288019"/>
    <lineage>
        <taxon>Bacteria</taxon>
        <taxon>Pseudomonadati</taxon>
        <taxon>Bacteroidota</taxon>
        <taxon>Flavobacteriia</taxon>
        <taxon>Flavobacteriales</taxon>
        <taxon>Flavobacteriaceae</taxon>
        <taxon>Yeosuana</taxon>
    </lineage>
</organism>
<keyword evidence="2" id="KW-0732">Signal</keyword>
<dbReference type="CDD" id="cd02859">
    <property type="entry name" value="E_set_AMPKbeta_like_N"/>
    <property type="match status" value="2"/>
</dbReference>
<keyword evidence="5" id="KW-1185">Reference proteome</keyword>
<protein>
    <recommendedName>
        <fullName evidence="3">AMP-activated protein kinase glycogen-binding domain-containing protein</fullName>
    </recommendedName>
</protein>
<sequence length="322" mass="37942">MKQLTLHIINIVFALASLISFAQNDALKGYRIEGEDVVFTFDKRDYQNVTEDALGYKRDFDDLDIESVVVSGQFNDWSRDKWQMNKINENVYELRKKLIDFTDEFSWEFKFVINNSFWAEPSKHDPNITPARSKYGDNYHTYNLKLFTAYPDKNGNATFKLKGHTDAKKVILSGSFNRWNEHLFEMNKTADGWELTLQLKPDEYQYRFIVDGHWMEDPDNMDKVVNEFGEYNSHIDIKEYTTFKLRGYTNAKEVVLAGSFNGWNEHEYKMQKTDYGWKYVIPLSGGKYHYKFIVDGQWIVDPNNTVKEYDDDGHINSVCMVK</sequence>
<comment type="similarity">
    <text evidence="1">Belongs to the 5'-AMP-activated protein kinase beta subunit family.</text>
</comment>
<dbReference type="InterPro" id="IPR050827">
    <property type="entry name" value="CRP1_MDG1_kinase"/>
</dbReference>